<dbReference type="EMBL" id="VIKT02000010">
    <property type="protein sequence ID" value="NHF63103.1"/>
    <property type="molecule type" value="Genomic_DNA"/>
</dbReference>
<dbReference type="PROSITE" id="PS50164">
    <property type="entry name" value="GIY_YIG"/>
    <property type="match status" value="1"/>
</dbReference>
<evidence type="ECO:0000313" key="3">
    <source>
        <dbReference type="Proteomes" id="UP000818266"/>
    </source>
</evidence>
<dbReference type="RefSeq" id="WP_152583588.1">
    <property type="nucleotide sequence ID" value="NZ_JAVJPO010000010.1"/>
</dbReference>
<sequence>MPEDPPIFLNDVLHLSAEDLDRHHYRVRLTFRWGNDEQSDPIARYRRDPEDALGHLLYYRPQSTFKVGQRVIGMTKIRDTQWLLTRIVQITGITEQPGGRKAYESADVGEYRGLFGRVILRYSNPPSAQNEVRVASKILPQIQVDEVRATGFGDDGFPGYANVTVSWHKLHEIVSRSYESWHTALRNMKGIYLIVDKSNGAAYVGKADGSQMLWARWANYARTRHGGNVELKKLDAAHIEEHFQWSILEVMDEKTQDDYVNARESWWKSALSTRGQGGLNRN</sequence>
<dbReference type="InterPro" id="IPR000305">
    <property type="entry name" value="GIY-YIG_endonuc"/>
</dbReference>
<evidence type="ECO:0000313" key="2">
    <source>
        <dbReference type="EMBL" id="NHF63103.1"/>
    </source>
</evidence>
<protein>
    <submittedName>
        <fullName evidence="2">GIY-YIG nuclease family protein</fullName>
    </submittedName>
</protein>
<gene>
    <name evidence="2" type="ORF">FK219_007600</name>
</gene>
<keyword evidence="3" id="KW-1185">Reference proteome</keyword>
<proteinExistence type="predicted"/>
<organism evidence="2 3">
    <name type="scientific">Microcella pacifica</name>
    <dbReference type="NCBI Taxonomy" id="2591847"/>
    <lineage>
        <taxon>Bacteria</taxon>
        <taxon>Bacillati</taxon>
        <taxon>Actinomycetota</taxon>
        <taxon>Actinomycetes</taxon>
        <taxon>Micrococcales</taxon>
        <taxon>Microbacteriaceae</taxon>
        <taxon>Microcella</taxon>
    </lineage>
</organism>
<dbReference type="SUPFAM" id="SSF82771">
    <property type="entry name" value="GIY-YIG endonuclease"/>
    <property type="match status" value="1"/>
</dbReference>
<accession>A0A9E5JVE2</accession>
<feature type="domain" description="GIY-YIG" evidence="1">
    <location>
        <begin position="187"/>
        <end position="277"/>
    </location>
</feature>
<reference evidence="2 3" key="2">
    <citation type="submission" date="2020-03" db="EMBL/GenBank/DDBJ databases">
        <title>Chryseoglobus sp. isolated from a deep-sea seamount.</title>
        <authorList>
            <person name="Zhang D.-C."/>
        </authorList>
    </citation>
    <scope>NUCLEOTIDE SEQUENCE [LARGE SCALE GENOMIC DNA]</scope>
    <source>
        <strain evidence="2 3">KN1116</strain>
    </source>
</reference>
<dbReference type="InterPro" id="IPR035901">
    <property type="entry name" value="GIY-YIG_endonuc_sf"/>
</dbReference>
<dbReference type="Proteomes" id="UP000818266">
    <property type="component" value="Unassembled WGS sequence"/>
</dbReference>
<dbReference type="Gene3D" id="3.40.1440.10">
    <property type="entry name" value="GIY-YIG endonuclease"/>
    <property type="match status" value="1"/>
</dbReference>
<evidence type="ECO:0000259" key="1">
    <source>
        <dbReference type="PROSITE" id="PS50164"/>
    </source>
</evidence>
<reference evidence="2 3" key="1">
    <citation type="submission" date="2019-06" db="EMBL/GenBank/DDBJ databases">
        <authorList>
            <person name="De-Chao Zhang Q."/>
        </authorList>
    </citation>
    <scope>NUCLEOTIDE SEQUENCE [LARGE SCALE GENOMIC DNA]</scope>
    <source>
        <strain evidence="2 3">KN1116</strain>
    </source>
</reference>
<dbReference type="OrthoDB" id="89044at2"/>
<name>A0A9E5JVE2_9MICO</name>
<dbReference type="CDD" id="cd10446">
    <property type="entry name" value="GIY-YIG_unchar_1"/>
    <property type="match status" value="1"/>
</dbReference>
<dbReference type="AlphaFoldDB" id="A0A9E5JVE2"/>
<comment type="caution">
    <text evidence="2">The sequence shown here is derived from an EMBL/GenBank/DDBJ whole genome shotgun (WGS) entry which is preliminary data.</text>
</comment>